<sequence>MPKCRVLVVGTGGIGAMSAYALEQGGLAEVTAVMRSNYDAVAKHGIDIDSVLWGQVSSWRPTAISKVVPDVSKADIAPFDYILVTTKNIPDVSPTVADIIAPAVTPGKTAIVLSQNGINIERPLLARFPSNPLISSVAYTGATETAPGKIYNDDPDCQKIGAFTNQQVPQDVADAAAKSYVAIYNPDGKLDVVYDADVPKVRWRKLMYNGSFNPVSSILQMDTPRMRMSKHVIDDLIAPLMGEIRAIAKAAGVEIQENAETSVLHQDPNDTAFKPSMCQDYEKGNLMEVENLVGEPLREADRFGVPAPTLRIIYGIMKGLQLKAKERKGLWKAEFSPENPYK</sequence>
<accession>A0ACC1NV28</accession>
<evidence type="ECO:0000313" key="2">
    <source>
        <dbReference type="Proteomes" id="UP001143910"/>
    </source>
</evidence>
<proteinExistence type="predicted"/>
<gene>
    <name evidence="1" type="ORF">NQ176_g878</name>
</gene>
<protein>
    <submittedName>
        <fullName evidence="1">Uncharacterized protein</fullName>
    </submittedName>
</protein>
<evidence type="ECO:0000313" key="1">
    <source>
        <dbReference type="EMBL" id="KAJ2983197.1"/>
    </source>
</evidence>
<comment type="caution">
    <text evidence="1">The sequence shown here is derived from an EMBL/GenBank/DDBJ whole genome shotgun (WGS) entry which is preliminary data.</text>
</comment>
<dbReference type="Proteomes" id="UP001143910">
    <property type="component" value="Unassembled WGS sequence"/>
</dbReference>
<dbReference type="EMBL" id="JANJQO010000040">
    <property type="protein sequence ID" value="KAJ2983197.1"/>
    <property type="molecule type" value="Genomic_DNA"/>
</dbReference>
<reference evidence="1" key="1">
    <citation type="submission" date="2022-08" db="EMBL/GenBank/DDBJ databases">
        <title>Genome Sequence of Lecanicillium fungicola.</title>
        <authorList>
            <person name="Buettner E."/>
        </authorList>
    </citation>
    <scope>NUCLEOTIDE SEQUENCE</scope>
    <source>
        <strain evidence="1">Babe33</strain>
    </source>
</reference>
<organism evidence="1 2">
    <name type="scientific">Zarea fungicola</name>
    <dbReference type="NCBI Taxonomy" id="93591"/>
    <lineage>
        <taxon>Eukaryota</taxon>
        <taxon>Fungi</taxon>
        <taxon>Dikarya</taxon>
        <taxon>Ascomycota</taxon>
        <taxon>Pezizomycotina</taxon>
        <taxon>Sordariomycetes</taxon>
        <taxon>Hypocreomycetidae</taxon>
        <taxon>Hypocreales</taxon>
        <taxon>Cordycipitaceae</taxon>
        <taxon>Zarea</taxon>
    </lineage>
</organism>
<keyword evidence="2" id="KW-1185">Reference proteome</keyword>
<name>A0ACC1NV28_9HYPO</name>